<dbReference type="HOGENOM" id="CLU_086812_3_0_1"/>
<accession>G4TP74</accession>
<comment type="subcellular location">
    <subcellularLocation>
        <location evidence="1">Membrane</location>
        <topology evidence="1">Multi-pass membrane protein</topology>
    </subcellularLocation>
</comment>
<evidence type="ECO:0000256" key="6">
    <source>
        <dbReference type="SAM" id="Phobius"/>
    </source>
</evidence>
<evidence type="ECO:0000259" key="7">
    <source>
        <dbReference type="PROSITE" id="PS51751"/>
    </source>
</evidence>
<feature type="transmembrane region" description="Helical" evidence="6">
    <location>
        <begin position="113"/>
        <end position="136"/>
    </location>
</feature>
<dbReference type="PANTHER" id="PTHR31204:SF1">
    <property type="entry name" value="SIGMA INTRACELLULAR RECEPTOR 2"/>
    <property type="match status" value="1"/>
</dbReference>
<feature type="transmembrane region" description="Helical" evidence="6">
    <location>
        <begin position="163"/>
        <end position="183"/>
    </location>
</feature>
<keyword evidence="4 5" id="KW-0472">Membrane</keyword>
<sequence length="207" mass="23277">MAPKPLTSRPLDLIYVIFFVVHLVISLSIDLLPLWPAWAQNFPGLNLVYRLLMDVVEDYKTKSNDPFILATWNLVKHDWEFYFMKVFMVMEVLIQIPAFIIGTYGLRKNTPLVYPLLLCYASAALVTTTTVFFVSVNLPSANDTSLDATSKFYALTDEGRRTILGPIIPFLLIPAVMWVDMLIRVTSLVSAGIQKTATAGKTGKKEL</sequence>
<organism evidence="8 9">
    <name type="scientific">Serendipita indica (strain DSM 11827)</name>
    <name type="common">Root endophyte fungus</name>
    <name type="synonym">Piriformospora indica</name>
    <dbReference type="NCBI Taxonomy" id="1109443"/>
    <lineage>
        <taxon>Eukaryota</taxon>
        <taxon>Fungi</taxon>
        <taxon>Dikarya</taxon>
        <taxon>Basidiomycota</taxon>
        <taxon>Agaricomycotina</taxon>
        <taxon>Agaricomycetes</taxon>
        <taxon>Sebacinales</taxon>
        <taxon>Serendipitaceae</taxon>
        <taxon>Serendipita</taxon>
    </lineage>
</organism>
<feature type="transmembrane region" description="Helical" evidence="6">
    <location>
        <begin position="12"/>
        <end position="35"/>
    </location>
</feature>
<evidence type="ECO:0000256" key="2">
    <source>
        <dbReference type="ARBA" id="ARBA00022692"/>
    </source>
</evidence>
<evidence type="ECO:0000256" key="3">
    <source>
        <dbReference type="ARBA" id="ARBA00022989"/>
    </source>
</evidence>
<dbReference type="Pfam" id="PF05241">
    <property type="entry name" value="EBP"/>
    <property type="match status" value="1"/>
</dbReference>
<feature type="domain" description="EXPERA" evidence="7">
    <location>
        <begin position="11"/>
        <end position="178"/>
    </location>
</feature>
<dbReference type="OrthoDB" id="433124at2759"/>
<evidence type="ECO:0000313" key="9">
    <source>
        <dbReference type="Proteomes" id="UP000007148"/>
    </source>
</evidence>
<dbReference type="STRING" id="1109443.G4TP74"/>
<dbReference type="eggNOG" id="KOG0012">
    <property type="taxonomic scope" value="Eukaryota"/>
</dbReference>
<gene>
    <name evidence="8" type="ORF">PIIN_07068</name>
</gene>
<name>G4TP74_SERID</name>
<evidence type="ECO:0000313" key="8">
    <source>
        <dbReference type="EMBL" id="CCA73114.1"/>
    </source>
</evidence>
<dbReference type="Proteomes" id="UP000007148">
    <property type="component" value="Unassembled WGS sequence"/>
</dbReference>
<keyword evidence="9" id="KW-1185">Reference proteome</keyword>
<keyword evidence="3 5" id="KW-1133">Transmembrane helix</keyword>
<protein>
    <recommendedName>
        <fullName evidence="7">EXPERA domain-containing protein</fullName>
    </recommendedName>
</protein>
<dbReference type="GO" id="GO:0016020">
    <property type="term" value="C:membrane"/>
    <property type="evidence" value="ECO:0007669"/>
    <property type="project" value="UniProtKB-SubCell"/>
</dbReference>
<comment type="caution">
    <text evidence="8">The sequence shown here is derived from an EMBL/GenBank/DDBJ whole genome shotgun (WGS) entry which is preliminary data.</text>
</comment>
<proteinExistence type="predicted"/>
<feature type="transmembrane region" description="Helical" evidence="6">
    <location>
        <begin position="82"/>
        <end position="106"/>
    </location>
</feature>
<dbReference type="FunCoup" id="G4TP74">
    <property type="interactions" value="121"/>
</dbReference>
<reference evidence="8" key="2">
    <citation type="submission" date="2011-05" db="EMBL/GenBank/DDBJ databases">
        <authorList>
            <person name="MIPS"/>
        </authorList>
    </citation>
    <scope>NUCLEOTIDE SEQUENCE</scope>
    <source>
        <strain evidence="8">DSM 11827</strain>
    </source>
</reference>
<evidence type="ECO:0000256" key="5">
    <source>
        <dbReference type="PROSITE-ProRule" id="PRU01087"/>
    </source>
</evidence>
<dbReference type="PANTHER" id="PTHR31204">
    <property type="entry name" value="SIGMA INTRACELLULAR RECEPTOR 2"/>
    <property type="match status" value="1"/>
</dbReference>
<reference evidence="8" key="1">
    <citation type="journal article" date="2011" name="PLoS Pathog.">
        <title>Endophytic Life Strategies Decoded by Genome and Transcriptome Analyses of the Mutualistic Root Symbiont Piriformospora indica.</title>
        <authorList>
            <person name="Zuccaro A."/>
            <person name="Lahrmann U."/>
            <person name="Guldener U."/>
            <person name="Langen G."/>
            <person name="Pfiffi S."/>
            <person name="Biedenkopf D."/>
            <person name="Wong P."/>
            <person name="Samans B."/>
            <person name="Grimm C."/>
            <person name="Basiewicz M."/>
            <person name="Murat C."/>
            <person name="Martin F."/>
            <person name="Kogel K.H."/>
        </authorList>
    </citation>
    <scope>NUCLEOTIDE SEQUENCE [LARGE SCALE GENOMIC DNA]</scope>
    <source>
        <strain evidence="8">DSM 11827</strain>
    </source>
</reference>
<dbReference type="PROSITE" id="PS51751">
    <property type="entry name" value="EXPERA"/>
    <property type="match status" value="1"/>
</dbReference>
<dbReference type="GO" id="GO:0005783">
    <property type="term" value="C:endoplasmic reticulum"/>
    <property type="evidence" value="ECO:0007669"/>
    <property type="project" value="TreeGrafter"/>
</dbReference>
<dbReference type="InParanoid" id="G4TP74"/>
<dbReference type="InterPro" id="IPR033118">
    <property type="entry name" value="EXPERA"/>
</dbReference>
<evidence type="ECO:0000256" key="4">
    <source>
        <dbReference type="ARBA" id="ARBA00023136"/>
    </source>
</evidence>
<dbReference type="AlphaFoldDB" id="G4TP74"/>
<dbReference type="EMBL" id="CAFZ01000203">
    <property type="protein sequence ID" value="CCA73114.1"/>
    <property type="molecule type" value="Genomic_DNA"/>
</dbReference>
<keyword evidence="2 5" id="KW-0812">Transmembrane</keyword>
<dbReference type="InterPro" id="IPR051987">
    <property type="entry name" value="Sigma-2_receptor-like"/>
</dbReference>
<evidence type="ECO:0000256" key="1">
    <source>
        <dbReference type="ARBA" id="ARBA00004141"/>
    </source>
</evidence>